<name>A0AAE3KXP6_9BACT</name>
<accession>A0AAE3KXP6</accession>
<keyword evidence="1" id="KW-0472">Membrane</keyword>
<feature type="transmembrane region" description="Helical" evidence="1">
    <location>
        <begin position="43"/>
        <end position="62"/>
    </location>
</feature>
<comment type="caution">
    <text evidence="2">The sequence shown here is derived from an EMBL/GenBank/DDBJ whole genome shotgun (WGS) entry which is preliminary data.</text>
</comment>
<sequence length="67" mass="7545">MPAANRQKKHFLCNDPLKNFAFGILFSSEIISSEILQRTAQKIFGTISIYLVISKALVYSILNKCIP</sequence>
<dbReference type="EMBL" id="RJUF01000184">
    <property type="protein sequence ID" value="MCP9765520.1"/>
    <property type="molecule type" value="Genomic_DNA"/>
</dbReference>
<proteinExistence type="predicted"/>
<dbReference type="AlphaFoldDB" id="A0AAE3KXP6"/>
<dbReference type="Proteomes" id="UP001204144">
    <property type="component" value="Unassembled WGS sequence"/>
</dbReference>
<organism evidence="2 3">
    <name type="scientific">Lacihabitans soyangensis</name>
    <dbReference type="NCBI Taxonomy" id="869394"/>
    <lineage>
        <taxon>Bacteria</taxon>
        <taxon>Pseudomonadati</taxon>
        <taxon>Bacteroidota</taxon>
        <taxon>Cytophagia</taxon>
        <taxon>Cytophagales</taxon>
        <taxon>Leadbetterellaceae</taxon>
        <taxon>Lacihabitans</taxon>
    </lineage>
</organism>
<keyword evidence="3" id="KW-1185">Reference proteome</keyword>
<reference evidence="2 3" key="1">
    <citation type="submission" date="2018-11" db="EMBL/GenBank/DDBJ databases">
        <title>Novel bacteria species description.</title>
        <authorList>
            <person name="Han J.-H."/>
        </authorList>
    </citation>
    <scope>NUCLEOTIDE SEQUENCE [LARGE SCALE GENOMIC DNA]</scope>
    <source>
        <strain evidence="2 3">KCTC23259</strain>
    </source>
</reference>
<evidence type="ECO:0000256" key="1">
    <source>
        <dbReference type="SAM" id="Phobius"/>
    </source>
</evidence>
<gene>
    <name evidence="2" type="ORF">EGI31_21505</name>
</gene>
<keyword evidence="1" id="KW-1133">Transmembrane helix</keyword>
<evidence type="ECO:0000313" key="2">
    <source>
        <dbReference type="EMBL" id="MCP9765520.1"/>
    </source>
</evidence>
<keyword evidence="1" id="KW-0812">Transmembrane</keyword>
<protein>
    <submittedName>
        <fullName evidence="2">Uncharacterized protein</fullName>
    </submittedName>
</protein>
<evidence type="ECO:0000313" key="3">
    <source>
        <dbReference type="Proteomes" id="UP001204144"/>
    </source>
</evidence>